<feature type="transmembrane region" description="Helical" evidence="9">
    <location>
        <begin position="1247"/>
        <end position="1265"/>
    </location>
</feature>
<keyword evidence="6 9" id="KW-1133">Transmembrane helix</keyword>
<dbReference type="PANTHER" id="PTHR48041:SF139">
    <property type="entry name" value="PROTEIN SCARLET"/>
    <property type="match status" value="1"/>
</dbReference>
<name>A0AAE0GBH1_9CHLO</name>
<dbReference type="PANTHER" id="PTHR48041">
    <property type="entry name" value="ABC TRANSPORTER G FAMILY MEMBER 28"/>
    <property type="match status" value="1"/>
</dbReference>
<feature type="transmembrane region" description="Helical" evidence="9">
    <location>
        <begin position="1089"/>
        <end position="1113"/>
    </location>
</feature>
<feature type="domain" description="ABC transporter" evidence="10">
    <location>
        <begin position="29"/>
        <end position="266"/>
    </location>
</feature>
<dbReference type="Pfam" id="PF00005">
    <property type="entry name" value="ABC_tran"/>
    <property type="match status" value="2"/>
</dbReference>
<dbReference type="AlphaFoldDB" id="A0AAE0GBH1"/>
<feature type="transmembrane region" description="Helical" evidence="9">
    <location>
        <begin position="1125"/>
        <end position="1146"/>
    </location>
</feature>
<reference evidence="11 12" key="1">
    <citation type="journal article" date="2015" name="Genome Biol. Evol.">
        <title>Comparative Genomics of a Bacterivorous Green Alga Reveals Evolutionary Causalities and Consequences of Phago-Mixotrophic Mode of Nutrition.</title>
        <authorList>
            <person name="Burns J.A."/>
            <person name="Paasch A."/>
            <person name="Narechania A."/>
            <person name="Kim E."/>
        </authorList>
    </citation>
    <scope>NUCLEOTIDE SEQUENCE [LARGE SCALE GENOMIC DNA]</scope>
    <source>
        <strain evidence="11 12">PLY_AMNH</strain>
    </source>
</reference>
<dbReference type="GO" id="GO:0016887">
    <property type="term" value="F:ATP hydrolysis activity"/>
    <property type="evidence" value="ECO:0007669"/>
    <property type="project" value="InterPro"/>
</dbReference>
<comment type="caution">
    <text evidence="11">The sequence shown here is derived from an EMBL/GenBank/DDBJ whole genome shotgun (WGS) entry which is preliminary data.</text>
</comment>
<feature type="transmembrane region" description="Helical" evidence="9">
    <location>
        <begin position="379"/>
        <end position="400"/>
    </location>
</feature>
<evidence type="ECO:0000256" key="5">
    <source>
        <dbReference type="ARBA" id="ARBA00022840"/>
    </source>
</evidence>
<feature type="compositionally biased region" description="Acidic residues" evidence="8">
    <location>
        <begin position="675"/>
        <end position="687"/>
    </location>
</feature>
<evidence type="ECO:0000256" key="2">
    <source>
        <dbReference type="ARBA" id="ARBA00022448"/>
    </source>
</evidence>
<evidence type="ECO:0000256" key="1">
    <source>
        <dbReference type="ARBA" id="ARBA00004141"/>
    </source>
</evidence>
<sequence>MASAVGSRPKRQSSFPLPKEFLEAPQVLVEFKDITCFVPDRADPILQSICGNLYSGEVAALLGPSGAGKTTLLHIIAGREITGLVSGVCKYHLTGELGFVAQEDKVEPFLTTREALMMYAVLKLPRSTTSRERQERVKELLMDLGLQDCQKALVGGDVLQGAAKTLSGGEKRRLSIGCTIISNPMMIFLDEPTTGLDSGMALEVMAVLTVLKLKGCGMVCSIHQPRYDIFKEFEQCFFLAAGILVTSGERVHIYDFALNVLFAGSTLREDDLADCMLDHLSHMDQFTAKSINEKWASHEGFAVAAKKRAAWQEAIDVPTIESKRPMMYSRMWFMIKHLIKIRLIRGKGFALAFTFGVVFNFLMGLVWSKQSQDSTALYGSVVTVSFLALFRGIGYCAGIVTRRTQYLHDWSIGLYGAPEYMLGELVTEILEVCTERVTLWFPWAYITGLRTGPLFLIYCFQVLIGASVASSALVMVLAWGISNVTTATAMVSAIVTFLTAFSGIYCNTKELLPFVKWIYPINPFFYTVSGVIRAQFKNTEYGESTDLESFFEYTLEEDAVNVWMIAFAYLILAAVALRYRAWTIDWISVYNRSPVYTFINNMTYSESVSRKKALADAEKKKQAKKEEKASLTGNTAQKSYAGTETEMKVIRVEGPPIIWENINYIVTINNQQQGEEADDEEEEESEGTELKSAVEGVDSNAPITKQVLHSASGVVNPGTLCALMGPSGAGKTSLLFLLGNKTSGGEITGTLPKLVWDHCGFVWQEDTLEPACTVLETLRFYADMKLPASTQDNEREESVDRCLKELGLELQAHSQVGGASALAVSKTLSGGQRRRVSIGCALISNPSAVMLDEPTSGLDAGMAMEVMETLNRLTKSGRTCIASIHQPRIDIFREFDQVIFLAKGYTIYRGSPEVSNMISSGYAKVFEGRNPNLNPADLMLDMLSGMDSDEAKALGTAYDGYLKANPHTNENREFPVGYGLDRAEGDKRPGFLFRWQVIMTREVKVKILSVHTLVRVGSSVVWGSVFAIPFLNLDKTLSDSQTFDRVRMLFCLSQFQCVFTGQAGPSHDHYINQSRAEMRLSLYQPLESFLSYLITDSFLVILPGSMFMTYVMWLMANNTMDPGSVLYAIFICSFEHMAMSTWLLFLTASIDDKKPFEICRMLTYTMLGPLSGFLITLPDISWSIRWLAYINPCKYAFAGIMQAEFSGKAIVCDTDTDTDSDTDSCNQGDDVLDDYAINDDSDMASNFYAVITLNIIFAILCYYFVARKFQ</sequence>
<dbReference type="Proteomes" id="UP001190700">
    <property type="component" value="Unassembled WGS sequence"/>
</dbReference>
<feature type="region of interest" description="Disordered" evidence="8">
    <location>
        <begin position="672"/>
        <end position="693"/>
    </location>
</feature>
<dbReference type="InterPro" id="IPR017871">
    <property type="entry name" value="ABC_transporter-like_CS"/>
</dbReference>
<dbReference type="Pfam" id="PF01061">
    <property type="entry name" value="ABC2_membrane"/>
    <property type="match status" value="2"/>
</dbReference>
<dbReference type="PROSITE" id="PS50893">
    <property type="entry name" value="ABC_TRANSPORTER_2"/>
    <property type="match status" value="2"/>
</dbReference>
<keyword evidence="5" id="KW-0067">ATP-binding</keyword>
<keyword evidence="12" id="KW-1185">Reference proteome</keyword>
<dbReference type="EMBL" id="LGRX02007412">
    <property type="protein sequence ID" value="KAK3275062.1"/>
    <property type="molecule type" value="Genomic_DNA"/>
</dbReference>
<evidence type="ECO:0000313" key="12">
    <source>
        <dbReference type="Proteomes" id="UP001190700"/>
    </source>
</evidence>
<evidence type="ECO:0000256" key="7">
    <source>
        <dbReference type="ARBA" id="ARBA00023136"/>
    </source>
</evidence>
<protein>
    <recommendedName>
        <fullName evidence="10">ABC transporter domain-containing protein</fullName>
    </recommendedName>
</protein>
<feature type="transmembrane region" description="Helical" evidence="9">
    <location>
        <begin position="455"/>
        <end position="481"/>
    </location>
</feature>
<keyword evidence="7 9" id="KW-0472">Membrane</keyword>
<comment type="subcellular location">
    <subcellularLocation>
        <location evidence="1">Membrane</location>
        <topology evidence="1">Multi-pass membrane protein</topology>
    </subcellularLocation>
</comment>
<dbReference type="SUPFAM" id="SSF52540">
    <property type="entry name" value="P-loop containing nucleoside triphosphate hydrolases"/>
    <property type="match status" value="2"/>
</dbReference>
<dbReference type="GO" id="GO:0016020">
    <property type="term" value="C:membrane"/>
    <property type="evidence" value="ECO:0007669"/>
    <property type="project" value="UniProtKB-SubCell"/>
</dbReference>
<dbReference type="InterPro" id="IPR013525">
    <property type="entry name" value="ABC2_TM"/>
</dbReference>
<evidence type="ECO:0000256" key="4">
    <source>
        <dbReference type="ARBA" id="ARBA00022741"/>
    </source>
</evidence>
<dbReference type="SMART" id="SM00382">
    <property type="entry name" value="AAA"/>
    <property type="match status" value="2"/>
</dbReference>
<dbReference type="GO" id="GO:0005524">
    <property type="term" value="F:ATP binding"/>
    <property type="evidence" value="ECO:0007669"/>
    <property type="project" value="UniProtKB-KW"/>
</dbReference>
<evidence type="ECO:0000313" key="11">
    <source>
        <dbReference type="EMBL" id="KAK3275062.1"/>
    </source>
</evidence>
<evidence type="ECO:0000256" key="8">
    <source>
        <dbReference type="SAM" id="MobiDB-lite"/>
    </source>
</evidence>
<keyword evidence="4" id="KW-0547">Nucleotide-binding</keyword>
<proteinExistence type="predicted"/>
<dbReference type="Gene3D" id="3.40.50.300">
    <property type="entry name" value="P-loop containing nucleotide triphosphate hydrolases"/>
    <property type="match status" value="2"/>
</dbReference>
<evidence type="ECO:0000256" key="6">
    <source>
        <dbReference type="ARBA" id="ARBA00022989"/>
    </source>
</evidence>
<feature type="transmembrane region" description="Helical" evidence="9">
    <location>
        <begin position="348"/>
        <end position="367"/>
    </location>
</feature>
<accession>A0AAE0GBH1</accession>
<keyword evidence="3 9" id="KW-0812">Transmembrane</keyword>
<evidence type="ECO:0000259" key="10">
    <source>
        <dbReference type="PROSITE" id="PS50893"/>
    </source>
</evidence>
<feature type="transmembrane region" description="Helical" evidence="9">
    <location>
        <begin position="487"/>
        <end position="505"/>
    </location>
</feature>
<keyword evidence="2" id="KW-0813">Transport</keyword>
<dbReference type="InterPro" id="IPR003593">
    <property type="entry name" value="AAA+_ATPase"/>
</dbReference>
<dbReference type="InterPro" id="IPR027417">
    <property type="entry name" value="P-loop_NTPase"/>
</dbReference>
<dbReference type="InterPro" id="IPR003439">
    <property type="entry name" value="ABC_transporter-like_ATP-bd"/>
</dbReference>
<feature type="transmembrane region" description="Helical" evidence="9">
    <location>
        <begin position="517"/>
        <end position="536"/>
    </location>
</feature>
<evidence type="ECO:0000256" key="9">
    <source>
        <dbReference type="SAM" id="Phobius"/>
    </source>
</evidence>
<organism evidence="11 12">
    <name type="scientific">Cymbomonas tetramitiformis</name>
    <dbReference type="NCBI Taxonomy" id="36881"/>
    <lineage>
        <taxon>Eukaryota</taxon>
        <taxon>Viridiplantae</taxon>
        <taxon>Chlorophyta</taxon>
        <taxon>Pyramimonadophyceae</taxon>
        <taxon>Pyramimonadales</taxon>
        <taxon>Pyramimonadaceae</taxon>
        <taxon>Cymbomonas</taxon>
    </lineage>
</organism>
<feature type="transmembrane region" description="Helical" evidence="9">
    <location>
        <begin position="560"/>
        <end position="579"/>
    </location>
</feature>
<dbReference type="PROSITE" id="PS00211">
    <property type="entry name" value="ABC_TRANSPORTER_1"/>
    <property type="match status" value="2"/>
</dbReference>
<dbReference type="InterPro" id="IPR050352">
    <property type="entry name" value="ABCG_transporters"/>
</dbReference>
<dbReference type="GO" id="GO:0140359">
    <property type="term" value="F:ABC-type transporter activity"/>
    <property type="evidence" value="ECO:0007669"/>
    <property type="project" value="InterPro"/>
</dbReference>
<gene>
    <name evidence="11" type="ORF">CYMTET_16789</name>
</gene>
<feature type="domain" description="ABC transporter" evidence="10">
    <location>
        <begin position="688"/>
        <end position="928"/>
    </location>
</feature>
<evidence type="ECO:0000256" key="3">
    <source>
        <dbReference type="ARBA" id="ARBA00022692"/>
    </source>
</evidence>